<comment type="caution">
    <text evidence="4">The sequence shown here is derived from an EMBL/GenBank/DDBJ whole genome shotgun (WGS) entry which is preliminary data.</text>
</comment>
<dbReference type="Pfam" id="PF14559">
    <property type="entry name" value="TPR_19"/>
    <property type="match status" value="1"/>
</dbReference>
<feature type="repeat" description="TPR" evidence="2">
    <location>
        <begin position="236"/>
        <end position="269"/>
    </location>
</feature>
<dbReference type="Proteomes" id="UP001597380">
    <property type="component" value="Unassembled WGS sequence"/>
</dbReference>
<dbReference type="PROSITE" id="PS50005">
    <property type="entry name" value="TPR"/>
    <property type="match status" value="1"/>
</dbReference>
<accession>A0ABW4XQC4</accession>
<dbReference type="PANTHER" id="PTHR43228">
    <property type="entry name" value="TWO-COMPONENT RESPONSE REGULATOR"/>
    <property type="match status" value="1"/>
</dbReference>
<dbReference type="InterPro" id="IPR001789">
    <property type="entry name" value="Sig_transdc_resp-reg_receiver"/>
</dbReference>
<dbReference type="SUPFAM" id="SSF52172">
    <property type="entry name" value="CheY-like"/>
    <property type="match status" value="1"/>
</dbReference>
<dbReference type="PIRSF" id="PIRSF011521">
    <property type="entry name" value="VieB"/>
    <property type="match status" value="1"/>
</dbReference>
<dbReference type="RefSeq" id="WP_345339677.1">
    <property type="nucleotide sequence ID" value="NZ_BAABLI010000011.1"/>
</dbReference>
<keyword evidence="1" id="KW-0597">Phosphoprotein</keyword>
<dbReference type="InterPro" id="IPR052048">
    <property type="entry name" value="ST_Response_Regulator"/>
</dbReference>
<dbReference type="InterPro" id="IPR014460">
    <property type="entry name" value="Sig_transdc_resp-reg_VieB"/>
</dbReference>
<reference evidence="5" key="1">
    <citation type="journal article" date="2019" name="Int. J. Syst. Evol. Microbiol.">
        <title>The Global Catalogue of Microorganisms (GCM) 10K type strain sequencing project: providing services to taxonomists for standard genome sequencing and annotation.</title>
        <authorList>
            <consortium name="The Broad Institute Genomics Platform"/>
            <consortium name="The Broad Institute Genome Sequencing Center for Infectious Disease"/>
            <person name="Wu L."/>
            <person name="Ma J."/>
        </authorList>
    </citation>
    <scope>NUCLEOTIDE SEQUENCE [LARGE SCALE GENOMIC DNA]</scope>
    <source>
        <strain evidence="5">CGMCC 1.10992</strain>
    </source>
</reference>
<dbReference type="PANTHER" id="PTHR43228:SF1">
    <property type="entry name" value="TWO-COMPONENT RESPONSE REGULATOR ARR22"/>
    <property type="match status" value="1"/>
</dbReference>
<name>A0ABW4XQC4_9GAMM</name>
<keyword evidence="5" id="KW-1185">Reference proteome</keyword>
<proteinExistence type="predicted"/>
<dbReference type="CDD" id="cd17589">
    <property type="entry name" value="REC_TPR"/>
    <property type="match status" value="1"/>
</dbReference>
<feature type="domain" description="Response regulatory" evidence="3">
    <location>
        <begin position="13"/>
        <end position="132"/>
    </location>
</feature>
<evidence type="ECO:0000313" key="4">
    <source>
        <dbReference type="EMBL" id="MFD2097015.1"/>
    </source>
</evidence>
<dbReference type="InterPro" id="IPR019734">
    <property type="entry name" value="TPR_rpt"/>
</dbReference>
<keyword evidence="2" id="KW-0802">TPR repeat</keyword>
<evidence type="ECO:0000313" key="5">
    <source>
        <dbReference type="Proteomes" id="UP001597380"/>
    </source>
</evidence>
<gene>
    <name evidence="4" type="ORF">ACFSJ3_13545</name>
</gene>
<dbReference type="Pfam" id="PF00072">
    <property type="entry name" value="Response_reg"/>
    <property type="match status" value="1"/>
</dbReference>
<dbReference type="PROSITE" id="PS50110">
    <property type="entry name" value="RESPONSE_REGULATORY"/>
    <property type="match status" value="1"/>
</dbReference>
<dbReference type="Gene3D" id="1.25.40.10">
    <property type="entry name" value="Tetratricopeptide repeat domain"/>
    <property type="match status" value="1"/>
</dbReference>
<protein>
    <submittedName>
        <fullName evidence="4">Response regulator</fullName>
    </submittedName>
</protein>
<organism evidence="4 5">
    <name type="scientific">Corallincola platygyrae</name>
    <dbReference type="NCBI Taxonomy" id="1193278"/>
    <lineage>
        <taxon>Bacteria</taxon>
        <taxon>Pseudomonadati</taxon>
        <taxon>Pseudomonadota</taxon>
        <taxon>Gammaproteobacteria</taxon>
        <taxon>Alteromonadales</taxon>
        <taxon>Psychromonadaceae</taxon>
        <taxon>Corallincola</taxon>
    </lineage>
</organism>
<dbReference type="SMART" id="SM00028">
    <property type="entry name" value="TPR"/>
    <property type="match status" value="3"/>
</dbReference>
<dbReference type="Gene3D" id="3.40.50.2300">
    <property type="match status" value="1"/>
</dbReference>
<evidence type="ECO:0000256" key="1">
    <source>
        <dbReference type="PROSITE-ProRule" id="PRU00169"/>
    </source>
</evidence>
<dbReference type="SUPFAM" id="SSF48452">
    <property type="entry name" value="TPR-like"/>
    <property type="match status" value="1"/>
</dbReference>
<dbReference type="InterPro" id="IPR011006">
    <property type="entry name" value="CheY-like_superfamily"/>
</dbReference>
<sequence>MSAVANQFYKRQRLLVVDDCSPIRNAIKGMLQTLGCEEIQTACDGDRALVLCESHQFDIVLCDYNLGDGKDGYQLFEELKQRELIRPDALFILISAENRRQVVHGVIELQPDDYLIKPFTYTSLGKRLARAFIKKHSLSAVYKAIRERNLESAAAQCQIAIESAPEHQLFAKRMRAELLVKLGRYQQAFDLYGDVLAERDHAWAMLGLAISRFHLGQVSDARKMFQALLERPEVQVEAFDWLGRIAIRKNELTQAQEHFVEASKLSPRNIERQRAIAHLAMANNELEMAVKAHKKIVEGIRHSVHETPLHHLNYARCLVDLAMESNDLVAVRCVNRSMEVLRDISRRFKSQQMESQNLILQSRISVLKGDIPAARGMLDGDTLSTPLENIEDQLDKAKALFGVGEPEQADLVMNQIQQMRSDDELSMATLGVIVEREQHKQNVFNAKIKQLNSDGMELYQLGAFSESLECFIEAFDMMPHSASLALNLAQALSKAWSSNLSRLQVLALGKRCKQVIESSTLTDHNAKRYQAIKLELDKVLTSPTR</sequence>
<dbReference type="InterPro" id="IPR011990">
    <property type="entry name" value="TPR-like_helical_dom_sf"/>
</dbReference>
<feature type="modified residue" description="4-aspartylphosphate" evidence="1">
    <location>
        <position position="63"/>
    </location>
</feature>
<dbReference type="EMBL" id="JBHUHT010000014">
    <property type="protein sequence ID" value="MFD2097015.1"/>
    <property type="molecule type" value="Genomic_DNA"/>
</dbReference>
<dbReference type="SMART" id="SM00448">
    <property type="entry name" value="REC"/>
    <property type="match status" value="1"/>
</dbReference>
<evidence type="ECO:0000259" key="3">
    <source>
        <dbReference type="PROSITE" id="PS50110"/>
    </source>
</evidence>
<evidence type="ECO:0000256" key="2">
    <source>
        <dbReference type="PROSITE-ProRule" id="PRU00339"/>
    </source>
</evidence>